<dbReference type="RefSeq" id="WP_310034604.1">
    <property type="nucleotide sequence ID" value="NZ_JAVDRL010000013.1"/>
</dbReference>
<dbReference type="Gene3D" id="3.20.20.190">
    <property type="entry name" value="Phosphatidylinositol (PI) phosphodiesterase"/>
    <property type="match status" value="1"/>
</dbReference>
<evidence type="ECO:0000313" key="3">
    <source>
        <dbReference type="Proteomes" id="UP001262754"/>
    </source>
</evidence>
<keyword evidence="3" id="KW-1185">Reference proteome</keyword>
<evidence type="ECO:0000313" key="2">
    <source>
        <dbReference type="EMBL" id="MDR6533673.1"/>
    </source>
</evidence>
<reference evidence="2 3" key="1">
    <citation type="submission" date="2023-07" db="EMBL/GenBank/DDBJ databases">
        <title>Sorghum-associated microbial communities from plants grown in Nebraska, USA.</title>
        <authorList>
            <person name="Schachtman D."/>
        </authorList>
    </citation>
    <scope>NUCLEOTIDE SEQUENCE [LARGE SCALE GENOMIC DNA]</scope>
    <source>
        <strain evidence="2 3">DS2154</strain>
    </source>
</reference>
<evidence type="ECO:0000256" key="1">
    <source>
        <dbReference type="SAM" id="SignalP"/>
    </source>
</evidence>
<sequence>MRLSAALLSSIALLGPLAARAAEAPRLNAMHVLGSHNSYRPNLDPAALAHQRQVMGERSAGVEYGHPPIAAQLDLGLRQLEFDPYADSAGGLYAAPYAGDPAKRAIMDRAGAKVLHAPVVDARTHCLALSDCFAQVAVWSRAHPGHAPIVIFVNTKEEPFNTPAIPDPPLYTEADLAGIDADAVKAFGRAGVIAPDDLRGDAPSLRAAALAGRWPGLEASRGKVLLVLDSNPRIAELYRHGHPSLEGRMMFGLYDAAEPEAAVFNIQDPRAEEARIKALVGQGFLVRTRSDADTREARQHDLGRLQAAVRSGAQIISSDYYPGAPDPLGLHFVVSPPWFEPGSR</sequence>
<dbReference type="EMBL" id="JAVDRL010000013">
    <property type="protein sequence ID" value="MDR6533673.1"/>
    <property type="molecule type" value="Genomic_DNA"/>
</dbReference>
<feature type="signal peptide" evidence="1">
    <location>
        <begin position="1"/>
        <end position="21"/>
    </location>
</feature>
<keyword evidence="1" id="KW-0732">Signal</keyword>
<dbReference type="InterPro" id="IPR017946">
    <property type="entry name" value="PLC-like_Pdiesterase_TIM-brl"/>
</dbReference>
<accession>A0ABU1N5F2</accession>
<dbReference type="Pfam" id="PF16670">
    <property type="entry name" value="PI-PLC-C1"/>
    <property type="match status" value="1"/>
</dbReference>
<name>A0ABU1N5F2_9CAUL</name>
<dbReference type="Proteomes" id="UP001262754">
    <property type="component" value="Unassembled WGS sequence"/>
</dbReference>
<organism evidence="2 3">
    <name type="scientific">Caulobacter rhizosphaerae</name>
    <dbReference type="NCBI Taxonomy" id="2010972"/>
    <lineage>
        <taxon>Bacteria</taxon>
        <taxon>Pseudomonadati</taxon>
        <taxon>Pseudomonadota</taxon>
        <taxon>Alphaproteobacteria</taxon>
        <taxon>Caulobacterales</taxon>
        <taxon>Caulobacteraceae</taxon>
        <taxon>Caulobacter</taxon>
    </lineage>
</organism>
<protein>
    <recommendedName>
        <fullName evidence="4">Calcium-dependent phosphoinositide phospholipase C</fullName>
    </recommendedName>
</protein>
<gene>
    <name evidence="2" type="ORF">J2800_004439</name>
</gene>
<evidence type="ECO:0008006" key="4">
    <source>
        <dbReference type="Google" id="ProtNLM"/>
    </source>
</evidence>
<feature type="chain" id="PRO_5045842751" description="Calcium-dependent phosphoinositide phospholipase C" evidence="1">
    <location>
        <begin position="22"/>
        <end position="344"/>
    </location>
</feature>
<dbReference type="CDD" id="cd08589">
    <property type="entry name" value="PI-PLCc_SaPLC1_like"/>
    <property type="match status" value="1"/>
</dbReference>
<comment type="caution">
    <text evidence="2">The sequence shown here is derived from an EMBL/GenBank/DDBJ whole genome shotgun (WGS) entry which is preliminary data.</text>
</comment>
<dbReference type="InterPro" id="IPR032075">
    <property type="entry name" value="PI-PLC-C1"/>
</dbReference>
<dbReference type="SUPFAM" id="SSF51695">
    <property type="entry name" value="PLC-like phosphodiesterases"/>
    <property type="match status" value="1"/>
</dbReference>
<proteinExistence type="predicted"/>